<dbReference type="InterPro" id="IPR043128">
    <property type="entry name" value="Rev_trsase/Diguanyl_cyclase"/>
</dbReference>
<comment type="caution">
    <text evidence="2">The sequence shown here is derived from an EMBL/GenBank/DDBJ whole genome shotgun (WGS) entry which is preliminary data.</text>
</comment>
<dbReference type="InterPro" id="IPR029787">
    <property type="entry name" value="Nucleotide_cyclase"/>
</dbReference>
<reference evidence="2 3" key="1">
    <citation type="submission" date="2023-07" db="EMBL/GenBank/DDBJ databases">
        <title>Sequencing the genomes of 1000 actinobacteria strains.</title>
        <authorList>
            <person name="Klenk H.-P."/>
        </authorList>
    </citation>
    <scope>NUCLEOTIDE SEQUENCE [LARGE SCALE GENOMIC DNA]</scope>
    <source>
        <strain evidence="2 3">DSM 44711</strain>
    </source>
</reference>
<evidence type="ECO:0000313" key="3">
    <source>
        <dbReference type="Proteomes" id="UP001183629"/>
    </source>
</evidence>
<sequence>MLLLDLTGFKQNYDQHGHDAGDDVLCAIATLAAKTGAVAGRLGGSRTGSTPFMAG</sequence>
<dbReference type="RefSeq" id="WP_310413335.1">
    <property type="nucleotide sequence ID" value="NZ_JAVDYC010000001.1"/>
</dbReference>
<protein>
    <submittedName>
        <fullName evidence="2">GGDEF domain-containing protein</fullName>
    </submittedName>
</protein>
<dbReference type="Pfam" id="PF00990">
    <property type="entry name" value="GGDEF"/>
    <property type="match status" value="1"/>
</dbReference>
<organism evidence="2 3">
    <name type="scientific">Catenuloplanes niger</name>
    <dbReference type="NCBI Taxonomy" id="587534"/>
    <lineage>
        <taxon>Bacteria</taxon>
        <taxon>Bacillati</taxon>
        <taxon>Actinomycetota</taxon>
        <taxon>Actinomycetes</taxon>
        <taxon>Micromonosporales</taxon>
        <taxon>Micromonosporaceae</taxon>
        <taxon>Catenuloplanes</taxon>
    </lineage>
</organism>
<dbReference type="InterPro" id="IPR000160">
    <property type="entry name" value="GGDEF_dom"/>
</dbReference>
<evidence type="ECO:0000313" key="2">
    <source>
        <dbReference type="EMBL" id="MDR7322643.1"/>
    </source>
</evidence>
<accession>A0AAE3ZQZ9</accession>
<dbReference type="PROSITE" id="PS50887">
    <property type="entry name" value="GGDEF"/>
    <property type="match status" value="1"/>
</dbReference>
<keyword evidence="3" id="KW-1185">Reference proteome</keyword>
<evidence type="ECO:0000259" key="1">
    <source>
        <dbReference type="PROSITE" id="PS50887"/>
    </source>
</evidence>
<dbReference type="SUPFAM" id="SSF55073">
    <property type="entry name" value="Nucleotide cyclase"/>
    <property type="match status" value="1"/>
</dbReference>
<feature type="domain" description="GGDEF" evidence="1">
    <location>
        <begin position="1"/>
        <end position="55"/>
    </location>
</feature>
<dbReference type="Proteomes" id="UP001183629">
    <property type="component" value="Unassembled WGS sequence"/>
</dbReference>
<dbReference type="Gene3D" id="3.30.70.270">
    <property type="match status" value="1"/>
</dbReference>
<dbReference type="AlphaFoldDB" id="A0AAE3ZQZ9"/>
<dbReference type="EMBL" id="JAVDYC010000001">
    <property type="protein sequence ID" value="MDR7322643.1"/>
    <property type="molecule type" value="Genomic_DNA"/>
</dbReference>
<proteinExistence type="predicted"/>
<gene>
    <name evidence="2" type="ORF">J2S44_002893</name>
</gene>
<name>A0AAE3ZQZ9_9ACTN</name>